<dbReference type="AlphaFoldDB" id="A0A4R0MNT5"/>
<dbReference type="OrthoDB" id="2482871at2"/>
<gene>
    <name evidence="1" type="ORF">EZ444_21765</name>
</gene>
<organism evidence="1 2">
    <name type="scientific">Pedobacter hiemivivus</name>
    <dbReference type="NCBI Taxonomy" id="2530454"/>
    <lineage>
        <taxon>Bacteria</taxon>
        <taxon>Pseudomonadati</taxon>
        <taxon>Bacteroidota</taxon>
        <taxon>Sphingobacteriia</taxon>
        <taxon>Sphingobacteriales</taxon>
        <taxon>Sphingobacteriaceae</taxon>
        <taxon>Pedobacter</taxon>
    </lineage>
</organism>
<protein>
    <recommendedName>
        <fullName evidence="3">Beta-galactosidase trimerisation domain-containing protein</fullName>
    </recommendedName>
</protein>
<dbReference type="RefSeq" id="WP_131611298.1">
    <property type="nucleotide sequence ID" value="NZ_SJSM01000020.1"/>
</dbReference>
<sequence>MNRLISYFILVITGSLMYSCYSVKHKASPIPANTLKGKSFNNITLETSLKPFKKNDKAYIKSVAREMFTQWSSLLRHADTVCIMLWTSDGSEILNYKGKQNQPLEWAKYIGNPNTKHAVGSGPKELSLHERAYLYMENPPDFTYNNLRLIISTLKEVGAQVTGKPIKVGSTFDPGPEFARSDFKYKKHPEILLGNAMGTKSFVNCYSVLNADKDSYAGFPKGIPANTPFGRFFGRQSYHFLKDMGFDYLWLSNGFGFGMEAWSSKGAIFDGKEFDAGKLAEVQAKNLEFWKIFRMECPRFQVQTRGTNLSTGTDLARDGVDLRGIYKGGFNLLPPPNSPWAALDGDFGMELVGYMSRISELPDNRYLFRYYTHDPWWVNSPWFDRYGGEPHDIYMPMAVSRIDSNGGVTLPTQLNFLSIDNSFGNMPAQVPDEVIPHILKARYDAPTTAGPFVWVYPFDEYHDWTYAQKDRLKEVYFGDWFIRQAINNGFPLNTVISTGSFNRLIKSRPGYFKESVLLTIVPDAGSVLEKELIGFIENGGKVMIYGPADHAGEKFLELLNLKNISPLEGEFQIETDLEGDKLEKPYPKKMLHQALFSAGGIRTQVKDKSEKTTHVLMTAKQGEEQRAVLWSRAKPEWNGGKLVYVRGTSSSSAKNEKLLTPDNPSLWGTGPLYLRYALQEFGYHFLLEKESPAIKSPVLTLSRSNNGFYFSGYVPGTTAKQLFKFPQGAPLLTGFETKLEKGFSTYNLPTAWHKECRVFVEQEQGIVSVKETYPGDATVSRRIEIKGLKNAVIRVFPDEDITKDKLKASAGAAYPWRGEKIVVEQAEKEFGNSYLLKNVTGTLVLAW</sequence>
<evidence type="ECO:0000313" key="2">
    <source>
        <dbReference type="Proteomes" id="UP000291117"/>
    </source>
</evidence>
<dbReference type="Proteomes" id="UP000291117">
    <property type="component" value="Unassembled WGS sequence"/>
</dbReference>
<comment type="caution">
    <text evidence="1">The sequence shown here is derived from an EMBL/GenBank/DDBJ whole genome shotgun (WGS) entry which is preliminary data.</text>
</comment>
<dbReference type="PROSITE" id="PS51257">
    <property type="entry name" value="PROKAR_LIPOPROTEIN"/>
    <property type="match status" value="1"/>
</dbReference>
<accession>A0A4R0MNT5</accession>
<evidence type="ECO:0008006" key="3">
    <source>
        <dbReference type="Google" id="ProtNLM"/>
    </source>
</evidence>
<evidence type="ECO:0000313" key="1">
    <source>
        <dbReference type="EMBL" id="TCC88479.1"/>
    </source>
</evidence>
<name>A0A4R0MNT5_9SPHI</name>
<keyword evidence="2" id="KW-1185">Reference proteome</keyword>
<dbReference type="EMBL" id="SJSM01000020">
    <property type="protein sequence ID" value="TCC88479.1"/>
    <property type="molecule type" value="Genomic_DNA"/>
</dbReference>
<proteinExistence type="predicted"/>
<reference evidence="1 2" key="1">
    <citation type="submission" date="2019-02" db="EMBL/GenBank/DDBJ databases">
        <title>Pedobacter sp. RP-3-8 sp. nov., isolated from Arctic soil.</title>
        <authorList>
            <person name="Dahal R.H."/>
        </authorList>
    </citation>
    <scope>NUCLEOTIDE SEQUENCE [LARGE SCALE GENOMIC DNA]</scope>
    <source>
        <strain evidence="1 2">RP-3-8</strain>
    </source>
</reference>